<evidence type="ECO:0000256" key="16">
    <source>
        <dbReference type="SAM" id="Phobius"/>
    </source>
</evidence>
<comment type="similarity">
    <text evidence="2">Belongs to the cytochrome c oxidase subunit 2 family.</text>
</comment>
<dbReference type="Proteomes" id="UP000189462">
    <property type="component" value="Unassembled WGS sequence"/>
</dbReference>
<dbReference type="OrthoDB" id="9781261at2"/>
<keyword evidence="7" id="KW-0479">Metal-binding</keyword>
<dbReference type="InterPro" id="IPR045187">
    <property type="entry name" value="CcO_II"/>
</dbReference>
<protein>
    <recommendedName>
        <fullName evidence="3">cytochrome-c oxidase</fullName>
        <ecNumber evidence="3">7.1.1.9</ecNumber>
    </recommendedName>
    <alternativeName>
        <fullName evidence="14">Cytochrome aa3 subunit 2</fullName>
    </alternativeName>
</protein>
<evidence type="ECO:0000256" key="13">
    <source>
        <dbReference type="ARBA" id="ARBA00024688"/>
    </source>
</evidence>
<feature type="transmembrane region" description="Helical" evidence="16">
    <location>
        <begin position="31"/>
        <end position="53"/>
    </location>
</feature>
<dbReference type="PROSITE" id="PS00078">
    <property type="entry name" value="COX2"/>
    <property type="match status" value="1"/>
</dbReference>
<dbReference type="InterPro" id="IPR014222">
    <property type="entry name" value="Cyt_c_oxidase_su2"/>
</dbReference>
<dbReference type="EMBL" id="MVBK01000141">
    <property type="protein sequence ID" value="OOG21016.1"/>
    <property type="molecule type" value="Genomic_DNA"/>
</dbReference>
<dbReference type="Pfam" id="PF00116">
    <property type="entry name" value="COX2"/>
    <property type="match status" value="1"/>
</dbReference>
<evidence type="ECO:0000256" key="11">
    <source>
        <dbReference type="ARBA" id="ARBA00023008"/>
    </source>
</evidence>
<accession>A0A1V3N882</accession>
<dbReference type="InterPro" id="IPR001505">
    <property type="entry name" value="Copper_CuA"/>
</dbReference>
<evidence type="ECO:0000256" key="4">
    <source>
        <dbReference type="ARBA" id="ARBA00022448"/>
    </source>
</evidence>
<dbReference type="GO" id="GO:0016491">
    <property type="term" value="F:oxidoreductase activity"/>
    <property type="evidence" value="ECO:0007669"/>
    <property type="project" value="InterPro"/>
</dbReference>
<organism evidence="18 19">
    <name type="scientific">Thioalkalivibrio denitrificans</name>
    <dbReference type="NCBI Taxonomy" id="108003"/>
    <lineage>
        <taxon>Bacteria</taxon>
        <taxon>Pseudomonadati</taxon>
        <taxon>Pseudomonadota</taxon>
        <taxon>Gammaproteobacteria</taxon>
        <taxon>Chromatiales</taxon>
        <taxon>Ectothiorhodospiraceae</taxon>
        <taxon>Thioalkalivibrio</taxon>
    </lineage>
</organism>
<keyword evidence="9" id="KW-0249">Electron transport</keyword>
<dbReference type="GO" id="GO:0005507">
    <property type="term" value="F:copper ion binding"/>
    <property type="evidence" value="ECO:0007669"/>
    <property type="project" value="InterPro"/>
</dbReference>
<dbReference type="AlphaFoldDB" id="A0A1V3N882"/>
<dbReference type="STRING" id="108003.B1C78_16785"/>
<feature type="domain" description="Cytochrome oxidase subunit II copper A binding" evidence="17">
    <location>
        <begin position="109"/>
        <end position="221"/>
    </location>
</feature>
<proteinExistence type="inferred from homology"/>
<evidence type="ECO:0000256" key="8">
    <source>
        <dbReference type="ARBA" id="ARBA00022967"/>
    </source>
</evidence>
<keyword evidence="8" id="KW-1278">Translocase</keyword>
<keyword evidence="12 16" id="KW-0472">Membrane</keyword>
<evidence type="ECO:0000256" key="14">
    <source>
        <dbReference type="ARBA" id="ARBA00031399"/>
    </source>
</evidence>
<dbReference type="InterPro" id="IPR008972">
    <property type="entry name" value="Cupredoxin"/>
</dbReference>
<dbReference type="GO" id="GO:0016020">
    <property type="term" value="C:membrane"/>
    <property type="evidence" value="ECO:0007669"/>
    <property type="project" value="UniProtKB-SubCell"/>
</dbReference>
<comment type="caution">
    <text evidence="18">The sequence shown here is derived from an EMBL/GenBank/DDBJ whole genome shotgun (WGS) entry which is preliminary data.</text>
</comment>
<evidence type="ECO:0000256" key="12">
    <source>
        <dbReference type="ARBA" id="ARBA00023136"/>
    </source>
</evidence>
<keyword evidence="5" id="KW-0679">Respiratory chain</keyword>
<evidence type="ECO:0000256" key="3">
    <source>
        <dbReference type="ARBA" id="ARBA00012949"/>
    </source>
</evidence>
<evidence type="ECO:0000256" key="5">
    <source>
        <dbReference type="ARBA" id="ARBA00022660"/>
    </source>
</evidence>
<keyword evidence="10 16" id="KW-1133">Transmembrane helix</keyword>
<evidence type="ECO:0000256" key="1">
    <source>
        <dbReference type="ARBA" id="ARBA00004141"/>
    </source>
</evidence>
<feature type="transmembrane region" description="Helical" evidence="16">
    <location>
        <begin position="74"/>
        <end position="95"/>
    </location>
</feature>
<sequence>MLAGTPLGLTGCAGPFSTLHPAGPSAATAAMLWWGMFVLFSLVFVAVCGLWLYAMFRSPSIRDEAQEKHIHRRWIIGGGLVLPLACIVVLLAFGIPAGHSMLPLPPDEGEALEVHVTARQWHWDVHYPDGDISLSNEVHIPAGRPVDVHVTSVDVIHSFWVPRLGGKLDAIPGRTNVLRLQADAPGSYRGQCAEFCGTGHAHMHFTVIAHDPEDFDAWRTEAAGND</sequence>
<dbReference type="EC" id="7.1.1.9" evidence="3"/>
<dbReference type="RefSeq" id="WP_077280289.1">
    <property type="nucleotide sequence ID" value="NZ_MVBK01000141.1"/>
</dbReference>
<evidence type="ECO:0000313" key="19">
    <source>
        <dbReference type="Proteomes" id="UP000189462"/>
    </source>
</evidence>
<evidence type="ECO:0000256" key="6">
    <source>
        <dbReference type="ARBA" id="ARBA00022692"/>
    </source>
</evidence>
<comment type="catalytic activity">
    <reaction evidence="15">
        <text>4 Fe(II)-[cytochrome c] + O2 + 8 H(+)(in) = 4 Fe(III)-[cytochrome c] + 2 H2O + 4 H(+)(out)</text>
        <dbReference type="Rhea" id="RHEA:11436"/>
        <dbReference type="Rhea" id="RHEA-COMP:10350"/>
        <dbReference type="Rhea" id="RHEA-COMP:14399"/>
        <dbReference type="ChEBI" id="CHEBI:15377"/>
        <dbReference type="ChEBI" id="CHEBI:15378"/>
        <dbReference type="ChEBI" id="CHEBI:15379"/>
        <dbReference type="ChEBI" id="CHEBI:29033"/>
        <dbReference type="ChEBI" id="CHEBI:29034"/>
        <dbReference type="EC" id="7.1.1.9"/>
    </reaction>
</comment>
<dbReference type="Gene3D" id="1.10.287.90">
    <property type="match status" value="1"/>
</dbReference>
<keyword evidence="6 16" id="KW-0812">Transmembrane</keyword>
<dbReference type="PANTHER" id="PTHR22888:SF9">
    <property type="entry name" value="CYTOCHROME C OXIDASE SUBUNIT 2"/>
    <property type="match status" value="1"/>
</dbReference>
<dbReference type="GO" id="GO:0004129">
    <property type="term" value="F:cytochrome-c oxidase activity"/>
    <property type="evidence" value="ECO:0007669"/>
    <property type="project" value="UniProtKB-EC"/>
</dbReference>
<dbReference type="CDD" id="cd04213">
    <property type="entry name" value="CuRO_CcO_Caa3_II"/>
    <property type="match status" value="1"/>
</dbReference>
<dbReference type="PROSITE" id="PS50857">
    <property type="entry name" value="COX2_CUA"/>
    <property type="match status" value="1"/>
</dbReference>
<dbReference type="InterPro" id="IPR034236">
    <property type="entry name" value="CuRO_CcO_Caa3_II"/>
</dbReference>
<gene>
    <name evidence="18" type="ORF">B1C78_16785</name>
</gene>
<comment type="function">
    <text evidence="13">Subunits I and II form the functional core of the enzyme complex. Electrons originating in cytochrome c are transferred via heme a and Cu(A) to the binuclear center formed by heme a3 and Cu(B).</text>
</comment>
<dbReference type="SUPFAM" id="SSF49503">
    <property type="entry name" value="Cupredoxins"/>
    <property type="match status" value="1"/>
</dbReference>
<evidence type="ECO:0000259" key="17">
    <source>
        <dbReference type="PROSITE" id="PS50857"/>
    </source>
</evidence>
<evidence type="ECO:0000256" key="7">
    <source>
        <dbReference type="ARBA" id="ARBA00022723"/>
    </source>
</evidence>
<keyword evidence="4" id="KW-0813">Transport</keyword>
<dbReference type="NCBIfam" id="TIGR02866">
    <property type="entry name" value="CoxB"/>
    <property type="match status" value="1"/>
</dbReference>
<evidence type="ECO:0000256" key="15">
    <source>
        <dbReference type="ARBA" id="ARBA00047816"/>
    </source>
</evidence>
<keyword evidence="11" id="KW-0186">Copper</keyword>
<dbReference type="GO" id="GO:0042773">
    <property type="term" value="P:ATP synthesis coupled electron transport"/>
    <property type="evidence" value="ECO:0007669"/>
    <property type="project" value="TreeGrafter"/>
</dbReference>
<keyword evidence="19" id="KW-1185">Reference proteome</keyword>
<dbReference type="PANTHER" id="PTHR22888">
    <property type="entry name" value="CYTOCHROME C OXIDASE, SUBUNIT II"/>
    <property type="match status" value="1"/>
</dbReference>
<dbReference type="Gene3D" id="2.60.40.420">
    <property type="entry name" value="Cupredoxins - blue copper proteins"/>
    <property type="match status" value="1"/>
</dbReference>
<evidence type="ECO:0000313" key="18">
    <source>
        <dbReference type="EMBL" id="OOG21016.1"/>
    </source>
</evidence>
<evidence type="ECO:0000256" key="2">
    <source>
        <dbReference type="ARBA" id="ARBA00007866"/>
    </source>
</evidence>
<evidence type="ECO:0000256" key="9">
    <source>
        <dbReference type="ARBA" id="ARBA00022982"/>
    </source>
</evidence>
<comment type="subcellular location">
    <subcellularLocation>
        <location evidence="1">Membrane</location>
        <topology evidence="1">Multi-pass membrane protein</topology>
    </subcellularLocation>
</comment>
<name>A0A1V3N882_9GAMM</name>
<dbReference type="InterPro" id="IPR036257">
    <property type="entry name" value="Cyt_c_oxidase_su2_TM_sf"/>
</dbReference>
<evidence type="ECO:0000256" key="10">
    <source>
        <dbReference type="ARBA" id="ARBA00022989"/>
    </source>
</evidence>
<dbReference type="InterPro" id="IPR002429">
    <property type="entry name" value="CcO_II-like_C"/>
</dbReference>
<reference evidence="18 19" key="1">
    <citation type="submission" date="2017-02" db="EMBL/GenBank/DDBJ databases">
        <title>Genomic diversity within the haloalkaliphilic genus Thioalkalivibrio.</title>
        <authorList>
            <person name="Ahn A.-C."/>
            <person name="Meier-Kolthoff J."/>
            <person name="Overmars L."/>
            <person name="Richter M."/>
            <person name="Woyke T."/>
            <person name="Sorokin D.Y."/>
            <person name="Muyzer G."/>
        </authorList>
    </citation>
    <scope>NUCLEOTIDE SEQUENCE [LARGE SCALE GENOMIC DNA]</scope>
    <source>
        <strain evidence="18 19">ALJD</strain>
    </source>
</reference>